<evidence type="ECO:0008006" key="4">
    <source>
        <dbReference type="Google" id="ProtNLM"/>
    </source>
</evidence>
<sequence length="195" mass="22827">MFILFLLVLLIFIIVLLFAIYKAVKWTLKEKIRLKWAVSILTTLVLAIVIKKVFFTRMEFIQSNVYSNLYIVENPVKDKDELKTAIISKIKEHLKTNHKQTKKLSYSNETECIYFYEDGGMTFGFLGEAGTSYFLDHEEDLGGFVSEELGMYQQYLMAEFYYETFSNELNSICGEFSFFYEGEFVKTDTLVIKID</sequence>
<protein>
    <recommendedName>
        <fullName evidence="4">DUF306 domain-containing protein</fullName>
    </recommendedName>
</protein>
<evidence type="ECO:0000313" key="2">
    <source>
        <dbReference type="EMBL" id="BCY28947.1"/>
    </source>
</evidence>
<organism evidence="2 3">
    <name type="scientific">Flavobacterium okayamense</name>
    <dbReference type="NCBI Taxonomy" id="2830782"/>
    <lineage>
        <taxon>Bacteria</taxon>
        <taxon>Pseudomonadati</taxon>
        <taxon>Bacteroidota</taxon>
        <taxon>Flavobacteriia</taxon>
        <taxon>Flavobacteriales</taxon>
        <taxon>Flavobacteriaceae</taxon>
        <taxon>Flavobacterium</taxon>
    </lineage>
</organism>
<keyword evidence="1" id="KW-0812">Transmembrane</keyword>
<evidence type="ECO:0000313" key="3">
    <source>
        <dbReference type="Proteomes" id="UP000825258"/>
    </source>
</evidence>
<keyword evidence="3" id="KW-1185">Reference proteome</keyword>
<proteinExistence type="predicted"/>
<gene>
    <name evidence="2" type="ORF">KK2020170_18150</name>
</gene>
<evidence type="ECO:0000256" key="1">
    <source>
        <dbReference type="SAM" id="Phobius"/>
    </source>
</evidence>
<feature type="transmembrane region" description="Helical" evidence="1">
    <location>
        <begin position="36"/>
        <end position="55"/>
    </location>
</feature>
<feature type="transmembrane region" description="Helical" evidence="1">
    <location>
        <begin position="6"/>
        <end position="24"/>
    </location>
</feature>
<dbReference type="Proteomes" id="UP000825258">
    <property type="component" value="Chromosome"/>
</dbReference>
<name>A0ABN6HZY9_9FLAO</name>
<dbReference type="EMBL" id="AP024749">
    <property type="protein sequence ID" value="BCY28947.1"/>
    <property type="molecule type" value="Genomic_DNA"/>
</dbReference>
<keyword evidence="1" id="KW-1133">Transmembrane helix</keyword>
<reference evidence="2 3" key="1">
    <citation type="submission" date="2021-06" db="EMBL/GenBank/DDBJ databases">
        <title>Whole genome sequences of Flavobacterium sp. KK2020170 and assembly.</title>
        <authorList>
            <person name="Kitahara K."/>
            <person name="Miyoshi S."/>
            <person name="Uesaka K."/>
        </authorList>
    </citation>
    <scope>NUCLEOTIDE SEQUENCE [LARGE SCALE GENOMIC DNA]</scope>
    <source>
        <strain evidence="2 3">KK2020170</strain>
    </source>
</reference>
<accession>A0ABN6HZY9</accession>
<keyword evidence="1" id="KW-0472">Membrane</keyword>